<dbReference type="RefSeq" id="WP_218546319.1">
    <property type="nucleotide sequence ID" value="NZ_JAGSPD010000007.1"/>
</dbReference>
<evidence type="ECO:0000313" key="2">
    <source>
        <dbReference type="EMBL" id="MBV7269564.1"/>
    </source>
</evidence>
<sequence length="2152" mass="250977">MSKNKIKHIQDADISSAGDDFHILWTIKKSLELLNFNDLGVKAINIEGVELSESEQLDPTGKNLLGVDLSEYYGADNYIEAKKVIISQLKYSTLRSNKNYTLGELWLGKKSKSTEGSLIHRLANIFKIYLDEFGRESVLKKVHIKLVTNRNFNTNHLKTINDIKAYLLKKKGKVSFNAVLKNNPENSDSLKKLFAASRLKVTEFTDFIRILDLDDCGTDSRLNLKIQQYKAISRTTYNSKIQYNQLRDLVFDKMMPEARSRRKITLTDVIANLGFNDGSIENLFPVSQSLEDNKNSVLREQLESINSEIAANMDFIPICIHGGAGIGKSTIIQQIQNYLPDSNECITFDCYGSGSYQNAEDNRHLHKNALTHISNEIAKKIGTDFLITYFPLQSDVYVKEFKKRIVHAVEILKQRDINATLTIIIDAADNSITAASNNAEKSFVHDILNMEIPSGCNLIVTTRTHRKESLNLPEDYIDIELEPFSIEETTQFIKKYFPDISDTEISEFHKYTNGIPRAQFYSIDLKKKGIKEVINFLKPNGKTVELLILDKIKEAKKKVSNKEKIIIDDFFSLLIGLPRPVPINYLSEILNVGQSFLLDISSEVWTGLIYENNSFEFRDEDFENYIRDNYSLSQERLTQITEIFLKNAENDSYASVNLGNLLFQSKQNQLLKDIVLERKFLLLPEDPIKNRATYISRTRLAMKVANTVDDNLTYFKLIFIAAEEAKKEKALTALLIDYPDLVSEFGDDTSLNKLKLNSDEKSWAGSFHMKLAGVYSRKTENQKAALKHLKTAKEWLNWRSDSVKKDDLHKYPISSKDIAYYTEAVLRLVGVDEALSSINSWTPRDVRLSGGNYLIESLFLLSNKTEVNKWFKIESLRIDAKIFVVAKAFKFGIHQDFELKVIASEIEKVLSRKIIKFNIKFRQILVDFCEILISNDIDRLLVNSILKHIKYELPNYIPSFYRRHGNDDDANKINLFLKIKSLKAFIDNGLLSVESLLPNKFDDLEKIEDYEKKNSLEREKKEFTSFYNHILPIFQLNIDFVSKKITNEEAIKKFGNICESFSRDFGFRHENGYSYQEKVNYFASLLANFAVKINNNDLIDLLISSLDSNASKIAMRFWIVEETIYSKGFLNKNLKILSEIDELIKTGSNPSSQRIESYIKCALISRKIDFTSGKYYFNEAIKATEEIDFEVFSKISCLSDLAKIGFEKPDPKLAHEYARFTEYSDYMLEGYDKKHFPFKNALYGISDINFNSMFTTASRWHHRGVISLSKYIVAILKFSLKKGKINHVVAGSLIPMYQYKYYTDESIELFDMILTKYDESRDITGKTKFVEIIYRDCLLHKNKSTLNHIYNAIKSGAFVEMQIIQKIETYLNFRETIEKEKESTYSNDFDKEKHVHEIDLSGIDISSTRDLEKAISTIIENNDSYSNRWKIDIFLIEIKNNCQPKDYTNQLDAIVDIDSELLSFYSFEDAIKERLEEWSYYPSLKQWKKEKFRYVILTWFENFDYGNSLSIGKLLEFAKMFDINETQLGEIILEILPEKIEVLTDESIYSVFFLIKHRLTIKDNTEIFNWVLTRWNKNINFDFRDGLWNDKMMPPSDTDEAIANILRLYLGLPDKELRWEAIHSIRNLVNLGNKSVLNYLIKAQNETNCSPFQNEEYIFYWISAKLYLWIAIDRVSAEVPEKLVDLKEFFIKELQNEELPHVLINFFIKRVCQNLLKYNDKIYNKDEQLIIENALVSKFDKVKEESYSRKQRRYNSTSDKSWRFDFDGMDVLPYWYSNLGDIFNLSEYDVADIADKYIVEKWGYTGDINKDDYTRNYDWGLRDKRKGSNPQVESLDTYFEYHAMFCAANELLEKEPQLVKYYDDEDDYDSWDYWLKSKAITWNDFWASDLRDPLPLLDTFWKNEYDKFDKEWRDTIHEGRFDKEIGFSEFYDERFIIPHAGFTRHIGDNSETVYIRSALVSVKGSEALLRAFQSAEDQHDYAFPIENDGERFEVKNNDFIFKSWLKVNDTIYDGLDKHDSLTKRTGKSIITFGTNVQEAFQIEFSDDLKMAQINDDKVSILEFWDETSDSRYRDVKNIESSGEILKVDIHFILKILEKKNLNMIIKCQITKQLKESQYRSDNRKQPWEHTKIYLLKADGTVKTLRGRDFKVR</sequence>
<comment type="caution">
    <text evidence="2">The sequence shown here is derived from an EMBL/GenBank/DDBJ whole genome shotgun (WGS) entry which is preliminary data.</text>
</comment>
<dbReference type="InterPro" id="IPR007111">
    <property type="entry name" value="NACHT_NTPase"/>
</dbReference>
<organism evidence="2 3">
    <name type="scientific">Winogradskyella luteola</name>
    <dbReference type="NCBI Taxonomy" id="2828330"/>
    <lineage>
        <taxon>Bacteria</taxon>
        <taxon>Pseudomonadati</taxon>
        <taxon>Bacteroidota</taxon>
        <taxon>Flavobacteriia</taxon>
        <taxon>Flavobacteriales</taxon>
        <taxon>Flavobacteriaceae</taxon>
        <taxon>Winogradskyella</taxon>
    </lineage>
</organism>
<evidence type="ECO:0000313" key="3">
    <source>
        <dbReference type="Proteomes" id="UP001138894"/>
    </source>
</evidence>
<evidence type="ECO:0000259" key="1">
    <source>
        <dbReference type="Pfam" id="PF05729"/>
    </source>
</evidence>
<protein>
    <submittedName>
        <fullName evidence="2">NACHT domain-containing protein</fullName>
    </submittedName>
</protein>
<dbReference type="Proteomes" id="UP001138894">
    <property type="component" value="Unassembled WGS sequence"/>
</dbReference>
<keyword evidence="3" id="KW-1185">Reference proteome</keyword>
<accession>A0A9X1F9B5</accession>
<dbReference type="EMBL" id="JAGSPD010000007">
    <property type="protein sequence ID" value="MBV7269564.1"/>
    <property type="molecule type" value="Genomic_DNA"/>
</dbReference>
<dbReference type="Pfam" id="PF05729">
    <property type="entry name" value="NACHT"/>
    <property type="match status" value="1"/>
</dbReference>
<name>A0A9X1F9B5_9FLAO</name>
<feature type="domain" description="NACHT" evidence="1">
    <location>
        <begin position="318"/>
        <end position="499"/>
    </location>
</feature>
<proteinExistence type="predicted"/>
<gene>
    <name evidence="2" type="ORF">KCG49_10240</name>
</gene>
<reference evidence="2" key="1">
    <citation type="submission" date="2021-04" db="EMBL/GenBank/DDBJ databases">
        <authorList>
            <person name="Pira H."/>
            <person name="Risdian C."/>
            <person name="Wink J."/>
        </authorList>
    </citation>
    <scope>NUCLEOTIDE SEQUENCE</scope>
    <source>
        <strain evidence="2">WHY3</strain>
    </source>
</reference>